<gene>
    <name evidence="2" type="ORF">ALC57_04448</name>
</gene>
<keyword evidence="3" id="KW-1185">Reference proteome</keyword>
<dbReference type="EMBL" id="KQ979066">
    <property type="protein sequence ID" value="KYN23144.1"/>
    <property type="molecule type" value="Genomic_DNA"/>
</dbReference>
<feature type="transmembrane region" description="Helical" evidence="1">
    <location>
        <begin position="35"/>
        <end position="53"/>
    </location>
</feature>
<protein>
    <submittedName>
        <fullName evidence="2">Uncharacterized protein</fullName>
    </submittedName>
</protein>
<keyword evidence="1" id="KW-1133">Transmembrane helix</keyword>
<keyword evidence="1" id="KW-0472">Membrane</keyword>
<evidence type="ECO:0000256" key="1">
    <source>
        <dbReference type="SAM" id="Phobius"/>
    </source>
</evidence>
<sequence>MQPNERMLSSCDVTGLVKNSLFLCVRSAPCTRRHFYRLFGVFTAFATLAAPLIKDPSAPNVGRNDNAPPRFAVGNIRFFIIFFVVFFVVFFLIVFLGFMPMPILVLVFIAAHTAAAAALSLRAESLAVTRASALSYVSRTCTSTRNRCNSQSINISKICLHLSTKSITFSNNSDVVPPSEARPNSIFIFDDVVCDKQDAVREYFSMGVAMRTSTASIFVRRTRGYLNI</sequence>
<accession>A0A151JC75</accession>
<evidence type="ECO:0000313" key="3">
    <source>
        <dbReference type="Proteomes" id="UP000078492"/>
    </source>
</evidence>
<organism evidence="2 3">
    <name type="scientific">Trachymyrmex cornetzi</name>
    <dbReference type="NCBI Taxonomy" id="471704"/>
    <lineage>
        <taxon>Eukaryota</taxon>
        <taxon>Metazoa</taxon>
        <taxon>Ecdysozoa</taxon>
        <taxon>Arthropoda</taxon>
        <taxon>Hexapoda</taxon>
        <taxon>Insecta</taxon>
        <taxon>Pterygota</taxon>
        <taxon>Neoptera</taxon>
        <taxon>Endopterygota</taxon>
        <taxon>Hymenoptera</taxon>
        <taxon>Apocrita</taxon>
        <taxon>Aculeata</taxon>
        <taxon>Formicoidea</taxon>
        <taxon>Formicidae</taxon>
        <taxon>Myrmicinae</taxon>
        <taxon>Trachymyrmex</taxon>
    </lineage>
</organism>
<name>A0A151JC75_9HYME</name>
<evidence type="ECO:0000313" key="2">
    <source>
        <dbReference type="EMBL" id="KYN23144.1"/>
    </source>
</evidence>
<dbReference type="AlphaFoldDB" id="A0A151JC75"/>
<reference evidence="2 3" key="1">
    <citation type="submission" date="2015-09" db="EMBL/GenBank/DDBJ databases">
        <title>Trachymyrmex cornetzi WGS genome.</title>
        <authorList>
            <person name="Nygaard S."/>
            <person name="Hu H."/>
            <person name="Boomsma J."/>
            <person name="Zhang G."/>
        </authorList>
    </citation>
    <scope>NUCLEOTIDE SEQUENCE [LARGE SCALE GENOMIC DNA]</scope>
    <source>
        <strain evidence="2">Tcor2-1</strain>
        <tissue evidence="2">Whole body</tissue>
    </source>
</reference>
<proteinExistence type="predicted"/>
<feature type="transmembrane region" description="Helical" evidence="1">
    <location>
        <begin position="73"/>
        <end position="96"/>
    </location>
</feature>
<feature type="transmembrane region" description="Helical" evidence="1">
    <location>
        <begin position="103"/>
        <end position="121"/>
    </location>
</feature>
<dbReference type="Proteomes" id="UP000078492">
    <property type="component" value="Unassembled WGS sequence"/>
</dbReference>
<keyword evidence="1" id="KW-0812">Transmembrane</keyword>